<dbReference type="AlphaFoldDB" id="A0A8H7D395"/>
<accession>A0A8H7D395</accession>
<sequence>MSTTNSTTVLVRLGQHTDEAHLQLVRGSLSDPTVGRTLRQVYSHVGDYIGLQANRAAHRWGRGPSATAARIAQFFGTGKQREVKLAAFRVSGCSWLEEECSKLVKYALPRETAQTQIQAFKSIVATATRYHGTRALFLKSKHLRRAANTEAAISAAWTRADDTQTKDWKFYSHFAAACLSEKHLSTIVENISPECLGTLDTANGDLSVIERLLILSESSANSISDALAQRYLVGILELPTFWHESGPIHTAVFIKILDRVVCILKDFGLDQDTDDNGLIFDDEGIDDIPSAVLVGILSWRMIDPKSEHWYHGLAEILQLLRTPRAEYLLPKSSALATDFDIENIIPDPAPETLVILANNTEDLQARHGFTTLMVNDNDRPQSHADRISLQSTTLNEPVNDPGLTPDVVYTEVASLQWTTLSRDFFRARRWSFGSAKKEKNKPVSTEKAPTWMPGQLRNFPPTVGSDGMLVPVDTSNHSLRTAEEWRRWNMMQAVVSRIVHF</sequence>
<dbReference type="OrthoDB" id="3269853at2759"/>
<proteinExistence type="predicted"/>
<evidence type="ECO:0000313" key="1">
    <source>
        <dbReference type="EMBL" id="KAF7360519.1"/>
    </source>
</evidence>
<comment type="caution">
    <text evidence="1">The sequence shown here is derived from an EMBL/GenBank/DDBJ whole genome shotgun (WGS) entry which is preliminary data.</text>
</comment>
<dbReference type="EMBL" id="JACAZI010000005">
    <property type="protein sequence ID" value="KAF7360519.1"/>
    <property type="molecule type" value="Genomic_DNA"/>
</dbReference>
<keyword evidence="2" id="KW-1185">Reference proteome</keyword>
<reference evidence="1" key="1">
    <citation type="submission" date="2020-05" db="EMBL/GenBank/DDBJ databases">
        <title>Mycena genomes resolve the evolution of fungal bioluminescence.</title>
        <authorList>
            <person name="Tsai I.J."/>
        </authorList>
    </citation>
    <scope>NUCLEOTIDE SEQUENCE</scope>
    <source>
        <strain evidence="1">CCC161011</strain>
    </source>
</reference>
<protein>
    <submittedName>
        <fullName evidence="1">High osmolarity signaling protein SHO1</fullName>
    </submittedName>
</protein>
<dbReference type="Proteomes" id="UP000620124">
    <property type="component" value="Unassembled WGS sequence"/>
</dbReference>
<gene>
    <name evidence="1" type="ORF">MVEN_00782700</name>
</gene>
<name>A0A8H7D395_9AGAR</name>
<evidence type="ECO:0000313" key="2">
    <source>
        <dbReference type="Proteomes" id="UP000620124"/>
    </source>
</evidence>
<organism evidence="1 2">
    <name type="scientific">Mycena venus</name>
    <dbReference type="NCBI Taxonomy" id="2733690"/>
    <lineage>
        <taxon>Eukaryota</taxon>
        <taxon>Fungi</taxon>
        <taxon>Dikarya</taxon>
        <taxon>Basidiomycota</taxon>
        <taxon>Agaricomycotina</taxon>
        <taxon>Agaricomycetes</taxon>
        <taxon>Agaricomycetidae</taxon>
        <taxon>Agaricales</taxon>
        <taxon>Marasmiineae</taxon>
        <taxon>Mycenaceae</taxon>
        <taxon>Mycena</taxon>
    </lineage>
</organism>